<reference evidence="1" key="1">
    <citation type="journal article" date="2019" name="bioRxiv">
        <title>The Genome of the Zebra Mussel, Dreissena polymorpha: A Resource for Invasive Species Research.</title>
        <authorList>
            <person name="McCartney M.A."/>
            <person name="Auch B."/>
            <person name="Kono T."/>
            <person name="Mallez S."/>
            <person name="Zhang Y."/>
            <person name="Obille A."/>
            <person name="Becker A."/>
            <person name="Abrahante J.E."/>
            <person name="Garbe J."/>
            <person name="Badalamenti J.P."/>
            <person name="Herman A."/>
            <person name="Mangelson H."/>
            <person name="Liachko I."/>
            <person name="Sullivan S."/>
            <person name="Sone E.D."/>
            <person name="Koren S."/>
            <person name="Silverstein K.A.T."/>
            <person name="Beckman K.B."/>
            <person name="Gohl D.M."/>
        </authorList>
    </citation>
    <scope>NUCLEOTIDE SEQUENCE</scope>
    <source>
        <strain evidence="1">Duluth1</strain>
        <tissue evidence="1">Whole animal</tissue>
    </source>
</reference>
<name>A0A9D4KKY6_DREPO</name>
<organism evidence="1 2">
    <name type="scientific">Dreissena polymorpha</name>
    <name type="common">Zebra mussel</name>
    <name type="synonym">Mytilus polymorpha</name>
    <dbReference type="NCBI Taxonomy" id="45954"/>
    <lineage>
        <taxon>Eukaryota</taxon>
        <taxon>Metazoa</taxon>
        <taxon>Spiralia</taxon>
        <taxon>Lophotrochozoa</taxon>
        <taxon>Mollusca</taxon>
        <taxon>Bivalvia</taxon>
        <taxon>Autobranchia</taxon>
        <taxon>Heteroconchia</taxon>
        <taxon>Euheterodonta</taxon>
        <taxon>Imparidentia</taxon>
        <taxon>Neoheterodontei</taxon>
        <taxon>Myida</taxon>
        <taxon>Dreissenoidea</taxon>
        <taxon>Dreissenidae</taxon>
        <taxon>Dreissena</taxon>
    </lineage>
</organism>
<dbReference type="AlphaFoldDB" id="A0A9D4KKY6"/>
<proteinExistence type="predicted"/>
<evidence type="ECO:0000313" key="1">
    <source>
        <dbReference type="EMBL" id="KAH3841167.1"/>
    </source>
</evidence>
<reference evidence="1" key="2">
    <citation type="submission" date="2020-11" db="EMBL/GenBank/DDBJ databases">
        <authorList>
            <person name="McCartney M.A."/>
            <person name="Auch B."/>
            <person name="Kono T."/>
            <person name="Mallez S."/>
            <person name="Becker A."/>
            <person name="Gohl D.M."/>
            <person name="Silverstein K.A.T."/>
            <person name="Koren S."/>
            <person name="Bechman K.B."/>
            <person name="Herman A."/>
            <person name="Abrahante J.E."/>
            <person name="Garbe J."/>
        </authorList>
    </citation>
    <scope>NUCLEOTIDE SEQUENCE</scope>
    <source>
        <strain evidence="1">Duluth1</strain>
        <tissue evidence="1">Whole animal</tissue>
    </source>
</reference>
<dbReference type="EMBL" id="JAIWYP010000004">
    <property type="protein sequence ID" value="KAH3841167.1"/>
    <property type="molecule type" value="Genomic_DNA"/>
</dbReference>
<accession>A0A9D4KKY6</accession>
<sequence length="52" mass="5686">MDELLVVYLVVEEELCCLDLQGLTVGLLECRGLNKEPDVNGSIKQSIFDSGS</sequence>
<protein>
    <submittedName>
        <fullName evidence="1">Uncharacterized protein</fullName>
    </submittedName>
</protein>
<evidence type="ECO:0000313" key="2">
    <source>
        <dbReference type="Proteomes" id="UP000828390"/>
    </source>
</evidence>
<comment type="caution">
    <text evidence="1">The sequence shown here is derived from an EMBL/GenBank/DDBJ whole genome shotgun (WGS) entry which is preliminary data.</text>
</comment>
<gene>
    <name evidence="1" type="ORF">DPMN_114625</name>
</gene>
<dbReference type="Proteomes" id="UP000828390">
    <property type="component" value="Unassembled WGS sequence"/>
</dbReference>
<keyword evidence="2" id="KW-1185">Reference proteome</keyword>